<protein>
    <recommendedName>
        <fullName evidence="8">SH3 domain-containing protein</fullName>
    </recommendedName>
</protein>
<dbReference type="InterPro" id="IPR027267">
    <property type="entry name" value="AH/BAR_dom_sf"/>
</dbReference>
<dbReference type="AlphaFoldDB" id="A0A9W9G8B7"/>
<dbReference type="GO" id="GO:1990528">
    <property type="term" value="C:Rvs161p-Rvs167p complex"/>
    <property type="evidence" value="ECO:0007669"/>
    <property type="project" value="TreeGrafter"/>
</dbReference>
<dbReference type="GO" id="GO:0030479">
    <property type="term" value="C:actin cortical patch"/>
    <property type="evidence" value="ECO:0007669"/>
    <property type="project" value="TreeGrafter"/>
</dbReference>
<dbReference type="PROSITE" id="PS51021">
    <property type="entry name" value="BAR"/>
    <property type="match status" value="1"/>
</dbReference>
<reference evidence="6" key="2">
    <citation type="journal article" date="2023" name="IMA Fungus">
        <title>Comparative genomic study of the Penicillium genus elucidates a diverse pangenome and 15 lateral gene transfer events.</title>
        <authorList>
            <person name="Petersen C."/>
            <person name="Sorensen T."/>
            <person name="Nielsen M.R."/>
            <person name="Sondergaard T.E."/>
            <person name="Sorensen J.L."/>
            <person name="Fitzpatrick D.A."/>
            <person name="Frisvad J.C."/>
            <person name="Nielsen K.L."/>
        </authorList>
    </citation>
    <scope>NUCLEOTIDE SEQUENCE</scope>
    <source>
        <strain evidence="6">IBT 30069</strain>
    </source>
</reference>
<feature type="compositionally biased region" description="Pro residues" evidence="3">
    <location>
        <begin position="449"/>
        <end position="462"/>
    </location>
</feature>
<dbReference type="Proteomes" id="UP001149165">
    <property type="component" value="Unassembled WGS sequence"/>
</dbReference>
<evidence type="ECO:0008006" key="8">
    <source>
        <dbReference type="Google" id="ProtNLM"/>
    </source>
</evidence>
<gene>
    <name evidence="6" type="ORF">N7456_002396</name>
</gene>
<dbReference type="PANTHER" id="PTHR47174">
    <property type="entry name" value="BRIDGING INTEGRATOR 3"/>
    <property type="match status" value="1"/>
</dbReference>
<dbReference type="InterPro" id="IPR046982">
    <property type="entry name" value="BIN3/RVS161-like"/>
</dbReference>
<reference evidence="6" key="1">
    <citation type="submission" date="2022-11" db="EMBL/GenBank/DDBJ databases">
        <authorList>
            <person name="Petersen C."/>
        </authorList>
    </citation>
    <scope>NUCLEOTIDE SEQUENCE</scope>
    <source>
        <strain evidence="6">IBT 30069</strain>
    </source>
</reference>
<dbReference type="FunFam" id="2.30.30.40:FF:000100">
    <property type="entry name" value="SH3 domain-containing YSC84-like protein 1"/>
    <property type="match status" value="1"/>
</dbReference>
<dbReference type="GO" id="GO:0097320">
    <property type="term" value="P:plasma membrane tubulation"/>
    <property type="evidence" value="ECO:0007669"/>
    <property type="project" value="TreeGrafter"/>
</dbReference>
<keyword evidence="7" id="KW-1185">Reference proteome</keyword>
<evidence type="ECO:0000256" key="1">
    <source>
        <dbReference type="ARBA" id="ARBA00022443"/>
    </source>
</evidence>
<dbReference type="EMBL" id="JAPQKH010000002">
    <property type="protein sequence ID" value="KAJ5113862.1"/>
    <property type="molecule type" value="Genomic_DNA"/>
</dbReference>
<evidence type="ECO:0000256" key="2">
    <source>
        <dbReference type="PROSITE-ProRule" id="PRU00192"/>
    </source>
</evidence>
<dbReference type="Pfam" id="PF03114">
    <property type="entry name" value="BAR"/>
    <property type="match status" value="1"/>
</dbReference>
<dbReference type="PRINTS" id="PR00452">
    <property type="entry name" value="SH3DOMAIN"/>
</dbReference>
<evidence type="ECO:0000259" key="5">
    <source>
        <dbReference type="PROSITE" id="PS51021"/>
    </source>
</evidence>
<dbReference type="SMART" id="SM00326">
    <property type="entry name" value="SH3"/>
    <property type="match status" value="1"/>
</dbReference>
<dbReference type="Pfam" id="PF00018">
    <property type="entry name" value="SH3_1"/>
    <property type="match status" value="1"/>
</dbReference>
<dbReference type="Gene3D" id="2.30.30.40">
    <property type="entry name" value="SH3 Domains"/>
    <property type="match status" value="1"/>
</dbReference>
<keyword evidence="1 2" id="KW-0728">SH3 domain</keyword>
<dbReference type="PANTHER" id="PTHR47174:SF2">
    <property type="entry name" value="SH3 DOMAIN SIGNALLING PROTEIN (AFU_ORTHOLOGUE AFUA_5G07670)"/>
    <property type="match status" value="1"/>
</dbReference>
<evidence type="ECO:0000256" key="3">
    <source>
        <dbReference type="SAM" id="MobiDB-lite"/>
    </source>
</evidence>
<dbReference type="InterPro" id="IPR004148">
    <property type="entry name" value="BAR_dom"/>
</dbReference>
<dbReference type="PROSITE" id="PS50002">
    <property type="entry name" value="SH3"/>
    <property type="match status" value="1"/>
</dbReference>
<dbReference type="Gene3D" id="1.20.1270.60">
    <property type="entry name" value="Arfaptin homology (AH) domain/BAR domain"/>
    <property type="match status" value="1"/>
</dbReference>
<comment type="caution">
    <text evidence="6">The sequence shown here is derived from an EMBL/GenBank/DDBJ whole genome shotgun (WGS) entry which is preliminary data.</text>
</comment>
<feature type="domain" description="SH3" evidence="4">
    <location>
        <begin position="462"/>
        <end position="520"/>
    </location>
</feature>
<organism evidence="6 7">
    <name type="scientific">Penicillium angulare</name>
    <dbReference type="NCBI Taxonomy" id="116970"/>
    <lineage>
        <taxon>Eukaryota</taxon>
        <taxon>Fungi</taxon>
        <taxon>Dikarya</taxon>
        <taxon>Ascomycota</taxon>
        <taxon>Pezizomycotina</taxon>
        <taxon>Eurotiomycetes</taxon>
        <taxon>Eurotiomycetidae</taxon>
        <taxon>Eurotiales</taxon>
        <taxon>Aspergillaceae</taxon>
        <taxon>Penicillium</taxon>
    </lineage>
</organism>
<feature type="region of interest" description="Disordered" evidence="3">
    <location>
        <begin position="442"/>
        <end position="463"/>
    </location>
</feature>
<dbReference type="GO" id="GO:0008289">
    <property type="term" value="F:lipid binding"/>
    <property type="evidence" value="ECO:0007669"/>
    <property type="project" value="TreeGrafter"/>
</dbReference>
<accession>A0A9W9G8B7</accession>
<name>A0A9W9G8B7_9EURO</name>
<dbReference type="InterPro" id="IPR036028">
    <property type="entry name" value="SH3-like_dom_sf"/>
</dbReference>
<dbReference type="SUPFAM" id="SSF50044">
    <property type="entry name" value="SH3-domain"/>
    <property type="match status" value="1"/>
</dbReference>
<dbReference type="CDD" id="cd07599">
    <property type="entry name" value="BAR_Rvs167p"/>
    <property type="match status" value="1"/>
</dbReference>
<feature type="domain" description="BAR" evidence="5">
    <location>
        <begin position="7"/>
        <end position="246"/>
    </location>
</feature>
<evidence type="ECO:0000313" key="7">
    <source>
        <dbReference type="Proteomes" id="UP001149165"/>
    </source>
</evidence>
<feature type="compositionally biased region" description="Low complexity" evidence="3">
    <location>
        <begin position="343"/>
        <end position="370"/>
    </location>
</feature>
<dbReference type="InterPro" id="IPR001452">
    <property type="entry name" value="SH3_domain"/>
</dbReference>
<dbReference type="GO" id="GO:0031097">
    <property type="term" value="C:medial cortex"/>
    <property type="evidence" value="ECO:0007669"/>
    <property type="project" value="TreeGrafter"/>
</dbReference>
<feature type="region of interest" description="Disordered" evidence="3">
    <location>
        <begin position="71"/>
        <end position="90"/>
    </location>
</feature>
<dbReference type="OrthoDB" id="10255128at2759"/>
<dbReference type="GO" id="GO:0043332">
    <property type="term" value="C:mating projection tip"/>
    <property type="evidence" value="ECO:0007669"/>
    <property type="project" value="TreeGrafter"/>
</dbReference>
<dbReference type="GO" id="GO:0051666">
    <property type="term" value="P:actin cortical patch localization"/>
    <property type="evidence" value="ECO:0007669"/>
    <property type="project" value="InterPro"/>
</dbReference>
<sequence length="520" mass="57571">MLGMQRKFGRLTTKRTADDSQVAVLLKDFEDADMLLTKIVDNTKAWCDAWTSIATFQSRMADEFDGLYAPMLGSTEEDSDAPPTRQPAQTSPAILARTNRIRREFDELRTDMIQELCEVDTRMTQPAVEAKSYLAPMKKTIKKRNDKKTDFERFQSKHDGLVHKQKRSERDNANLSKAEMDLASAKEIYRAADEDLCQRLPTLISLLFSLAPHILHAQIEIQNRMLAHYYTVLHTYCEEEGFPSPPPPMDHVVQDWEIAHKPNQDELESLTLLAHGKAIRQYDQNQNSQQAGKRPPFTGRSLTNLSINSRTSTGTSASRSKSPAPPPNLLNKPKPCGFEASRPVSPSSSIMTPTPSVSVLSAASSTSTAPYGSDYFTPAVVQPEPGPVNFRRRDTSPMPSPGPMKPAKPAGIQFSPAGPKIDHHQTFVGRTPAAVDPLASLAAQKKRPPPPPPAKPAKPPRPTTTFVTAMYDFGGQGPDDLSFREGDRIKLVKKTGSTDDWWEGELGGVQGYFPANYVEM</sequence>
<feature type="region of interest" description="Disordered" evidence="3">
    <location>
        <begin position="283"/>
        <end position="385"/>
    </location>
</feature>
<proteinExistence type="predicted"/>
<evidence type="ECO:0000313" key="6">
    <source>
        <dbReference type="EMBL" id="KAJ5113862.1"/>
    </source>
</evidence>
<feature type="compositionally biased region" description="Low complexity" evidence="3">
    <location>
        <begin position="309"/>
        <end position="322"/>
    </location>
</feature>
<evidence type="ECO:0000259" key="4">
    <source>
        <dbReference type="PROSITE" id="PS50002"/>
    </source>
</evidence>
<dbReference type="GO" id="GO:0006897">
    <property type="term" value="P:endocytosis"/>
    <property type="evidence" value="ECO:0007669"/>
    <property type="project" value="InterPro"/>
</dbReference>
<dbReference type="SUPFAM" id="SSF103657">
    <property type="entry name" value="BAR/IMD domain-like"/>
    <property type="match status" value="1"/>
</dbReference>